<dbReference type="InterPro" id="IPR052711">
    <property type="entry name" value="Zinc_ADH-like"/>
</dbReference>
<gene>
    <name evidence="2" type="ORF">J4G78_12995</name>
</gene>
<protein>
    <submittedName>
        <fullName evidence="2">NAD(P)-dependent alcohol dehydrogenase</fullName>
    </submittedName>
</protein>
<evidence type="ECO:0000313" key="2">
    <source>
        <dbReference type="EMBL" id="QTD55136.1"/>
    </source>
</evidence>
<evidence type="ECO:0000259" key="1">
    <source>
        <dbReference type="SMART" id="SM00829"/>
    </source>
</evidence>
<name>A0ABX7T1U9_9SPHN</name>
<dbReference type="CDD" id="cd08276">
    <property type="entry name" value="MDR7"/>
    <property type="match status" value="1"/>
</dbReference>
<dbReference type="Pfam" id="PF08240">
    <property type="entry name" value="ADH_N"/>
    <property type="match status" value="1"/>
</dbReference>
<dbReference type="InterPro" id="IPR013154">
    <property type="entry name" value="ADH-like_N"/>
</dbReference>
<evidence type="ECO:0000313" key="3">
    <source>
        <dbReference type="Proteomes" id="UP000663923"/>
    </source>
</evidence>
<dbReference type="InterPro" id="IPR036291">
    <property type="entry name" value="NAD(P)-bd_dom_sf"/>
</dbReference>
<dbReference type="Proteomes" id="UP000663923">
    <property type="component" value="Chromosome"/>
</dbReference>
<dbReference type="Gene3D" id="3.90.180.10">
    <property type="entry name" value="Medium-chain alcohol dehydrogenases, catalytic domain"/>
    <property type="match status" value="1"/>
</dbReference>
<reference evidence="2 3" key="1">
    <citation type="submission" date="2021-03" db="EMBL/GenBank/DDBJ databases">
        <title>Complete genome of Parasphingorhabdus_sp.JHSY0214.</title>
        <authorList>
            <person name="Yoo J.H."/>
            <person name="Bae J.W."/>
        </authorList>
    </citation>
    <scope>NUCLEOTIDE SEQUENCE [LARGE SCALE GENOMIC DNA]</scope>
    <source>
        <strain evidence="2 3">JHSY0214</strain>
    </source>
</reference>
<dbReference type="Gene3D" id="3.40.50.720">
    <property type="entry name" value="NAD(P)-binding Rossmann-like Domain"/>
    <property type="match status" value="1"/>
</dbReference>
<keyword evidence="3" id="KW-1185">Reference proteome</keyword>
<dbReference type="EMBL" id="CP071794">
    <property type="protein sequence ID" value="QTD55136.1"/>
    <property type="molecule type" value="Genomic_DNA"/>
</dbReference>
<sequence length="339" mass="34973">MKAWQIGSRTGIGGLQLADHPEPEPGADEILVKVSAAGLNYRDLMVLRGDYGTDLPEDRVPLSDGVGVIEAVGADVSGLEVGMRVMAPHFTTWLDGAYSFAVFAGDLGVTANGWLAEKIILPANAAIIVPENVSNSSAATFSVVGSTVWHAMIAFGEAKPGDLVLAQGTGGVSIFALQLAKAMGMDFAITSSSDEKLARTKDMGADYGINYRDRPDWGAALLEATGGRGADVVVDTLGFPALGETVAACAVNARIGTLGALSGTPQDQASASQGALIGKNIAIKGIASGNRAMLQQALDVVAQNNIELLVESVFDFNDAPAAFTHLESGSHMGKVMITA</sequence>
<feature type="domain" description="Enoyl reductase (ER)" evidence="1">
    <location>
        <begin position="11"/>
        <end position="337"/>
    </location>
</feature>
<organism evidence="2 3">
    <name type="scientific">Parasphingorhabdus cellanae</name>
    <dbReference type="NCBI Taxonomy" id="2806553"/>
    <lineage>
        <taxon>Bacteria</taxon>
        <taxon>Pseudomonadati</taxon>
        <taxon>Pseudomonadota</taxon>
        <taxon>Alphaproteobacteria</taxon>
        <taxon>Sphingomonadales</taxon>
        <taxon>Sphingomonadaceae</taxon>
        <taxon>Parasphingorhabdus</taxon>
    </lineage>
</organism>
<dbReference type="RefSeq" id="WP_207986961.1">
    <property type="nucleotide sequence ID" value="NZ_CP071794.1"/>
</dbReference>
<dbReference type="Pfam" id="PF00107">
    <property type="entry name" value="ADH_zinc_N"/>
    <property type="match status" value="1"/>
</dbReference>
<dbReference type="InterPro" id="IPR013149">
    <property type="entry name" value="ADH-like_C"/>
</dbReference>
<proteinExistence type="predicted"/>
<dbReference type="InterPro" id="IPR020843">
    <property type="entry name" value="ER"/>
</dbReference>
<dbReference type="SUPFAM" id="SSF51735">
    <property type="entry name" value="NAD(P)-binding Rossmann-fold domains"/>
    <property type="match status" value="1"/>
</dbReference>
<dbReference type="SUPFAM" id="SSF50129">
    <property type="entry name" value="GroES-like"/>
    <property type="match status" value="1"/>
</dbReference>
<dbReference type="PANTHER" id="PTHR45033">
    <property type="match status" value="1"/>
</dbReference>
<dbReference type="SMART" id="SM00829">
    <property type="entry name" value="PKS_ER"/>
    <property type="match status" value="1"/>
</dbReference>
<dbReference type="InterPro" id="IPR011032">
    <property type="entry name" value="GroES-like_sf"/>
</dbReference>
<dbReference type="PANTHER" id="PTHR45033:SF2">
    <property type="entry name" value="ZINC-TYPE ALCOHOL DEHYDROGENASE-LIKE PROTEIN C1773.06C"/>
    <property type="match status" value="1"/>
</dbReference>
<accession>A0ABX7T1U9</accession>